<reference evidence="3 4" key="1">
    <citation type="submission" date="2019-01" db="EMBL/GenBank/DDBJ databases">
        <title>Draft genome sequences of three monokaryotic isolates of the white-rot basidiomycete fungus Dichomitus squalens.</title>
        <authorList>
            <consortium name="DOE Joint Genome Institute"/>
            <person name="Lopez S.C."/>
            <person name="Andreopoulos B."/>
            <person name="Pangilinan J."/>
            <person name="Lipzen A."/>
            <person name="Riley R."/>
            <person name="Ahrendt S."/>
            <person name="Ng V."/>
            <person name="Barry K."/>
            <person name="Daum C."/>
            <person name="Grigoriev I.V."/>
            <person name="Hilden K.S."/>
            <person name="Makela M.R."/>
            <person name="de Vries R.P."/>
        </authorList>
    </citation>
    <scope>NUCLEOTIDE SEQUENCE [LARGE SCALE GENOMIC DNA]</scope>
    <source>
        <strain evidence="3 4">CBS 464.89</strain>
        <strain evidence="2">OM18370.1</strain>
    </source>
</reference>
<accession>A0A4Q9PZE7</accession>
<evidence type="ECO:0000313" key="3">
    <source>
        <dbReference type="EMBL" id="TBU59714.1"/>
    </source>
</evidence>
<dbReference type="AlphaFoldDB" id="A0A4Q9PZE7"/>
<gene>
    <name evidence="3" type="ORF">BD310DRAFT_924501</name>
    <name evidence="2" type="ORF">BD311DRAFT_766143</name>
</gene>
<sequence>METRELVTVAEIEGLQSGEPRVRFGGDKSPWQSATDFLKFDPDRVSGGTFQAIGGVEYRWKTHHGRFQLVRADDPEKKAVAEFHPHRRHLFVFRMSKHAYFEVQPLPEIVEAIDKFIVSYLLVERKRRDSRIRVKLERH</sequence>
<evidence type="ECO:0000313" key="4">
    <source>
        <dbReference type="Proteomes" id="UP000292082"/>
    </source>
</evidence>
<evidence type="ECO:0000259" key="1">
    <source>
        <dbReference type="Pfam" id="PF20236"/>
    </source>
</evidence>
<evidence type="ECO:0000313" key="2">
    <source>
        <dbReference type="EMBL" id="TBU24651.1"/>
    </source>
</evidence>
<dbReference type="EMBL" id="ML143475">
    <property type="protein sequence ID" value="TBU24651.1"/>
    <property type="molecule type" value="Genomic_DNA"/>
</dbReference>
<dbReference type="OrthoDB" id="2798132at2759"/>
<name>A0A4Q9PZE7_9APHY</name>
<dbReference type="EMBL" id="ML145111">
    <property type="protein sequence ID" value="TBU59714.1"/>
    <property type="molecule type" value="Genomic_DNA"/>
</dbReference>
<keyword evidence="4" id="KW-1185">Reference proteome</keyword>
<dbReference type="InterPro" id="IPR046528">
    <property type="entry name" value="DUF6593"/>
</dbReference>
<dbReference type="Pfam" id="PF20236">
    <property type="entry name" value="DUF6593"/>
    <property type="match status" value="1"/>
</dbReference>
<feature type="domain" description="DUF6593" evidence="1">
    <location>
        <begin position="7"/>
        <end position="129"/>
    </location>
</feature>
<protein>
    <recommendedName>
        <fullName evidence="1">DUF6593 domain-containing protein</fullName>
    </recommendedName>
</protein>
<dbReference type="Proteomes" id="UP000292957">
    <property type="component" value="Unassembled WGS sequence"/>
</dbReference>
<proteinExistence type="predicted"/>
<organism evidence="3 4">
    <name type="scientific">Dichomitus squalens</name>
    <dbReference type="NCBI Taxonomy" id="114155"/>
    <lineage>
        <taxon>Eukaryota</taxon>
        <taxon>Fungi</taxon>
        <taxon>Dikarya</taxon>
        <taxon>Basidiomycota</taxon>
        <taxon>Agaricomycotina</taxon>
        <taxon>Agaricomycetes</taxon>
        <taxon>Polyporales</taxon>
        <taxon>Polyporaceae</taxon>
        <taxon>Dichomitus</taxon>
    </lineage>
</organism>
<dbReference type="Proteomes" id="UP000292082">
    <property type="component" value="Unassembled WGS sequence"/>
</dbReference>